<evidence type="ECO:0000259" key="2">
    <source>
        <dbReference type="Pfam" id="PF07705"/>
    </source>
</evidence>
<dbReference type="Gene3D" id="2.60.40.10">
    <property type="entry name" value="Immunoglobulins"/>
    <property type="match status" value="1"/>
</dbReference>
<feature type="transmembrane region" description="Helical" evidence="1">
    <location>
        <begin position="709"/>
        <end position="729"/>
    </location>
</feature>
<comment type="caution">
    <text evidence="3">The sequence shown here is derived from an EMBL/GenBank/DDBJ whole genome shotgun (WGS) entry which is preliminary data.</text>
</comment>
<dbReference type="Proteomes" id="UP000324479">
    <property type="component" value="Unassembled WGS sequence"/>
</dbReference>
<dbReference type="InterPro" id="IPR029062">
    <property type="entry name" value="Class_I_gatase-like"/>
</dbReference>
<gene>
    <name evidence="3" type="ORF">FYK55_08975</name>
</gene>
<evidence type="ECO:0000313" key="3">
    <source>
        <dbReference type="EMBL" id="KAA5544453.1"/>
    </source>
</evidence>
<organism evidence="3 4">
    <name type="scientific">Roseiconus nitratireducens</name>
    <dbReference type="NCBI Taxonomy" id="2605748"/>
    <lineage>
        <taxon>Bacteria</taxon>
        <taxon>Pseudomonadati</taxon>
        <taxon>Planctomycetota</taxon>
        <taxon>Planctomycetia</taxon>
        <taxon>Pirellulales</taxon>
        <taxon>Pirellulaceae</taxon>
        <taxon>Roseiconus</taxon>
    </lineage>
</organism>
<feature type="domain" description="CARDB" evidence="2">
    <location>
        <begin position="199"/>
        <end position="290"/>
    </location>
</feature>
<sequence length="736" mass="81428">MLVVAASHGAVAMMMAFSFVVLLAVTTLSATIFLRQGRRWRVAIAEGLRILIVSIALFMLWQPETSFLEPPTTKRKLVLLVDRSASMQTTDVPAGSEVISRQQAVDQILADASWQQLDDRFERVVESFSGDDGGGSDLAWAIEQAGRRHGQDLAALVLLSDGDWNVGRSPVEAAARWSLNTPVTVPCDTRPIGSPSRLPDLELISADVPTFGVAGKPVRIPFAVQNWMPDAGDLQVVLEVDGATVSEQRLQVAAGQRLDAALTWRPEKAAEYALTLKVAADPRERITSNNQWTKVIDVREEKLNVLVIETRPRWEYRYLRNALVRDTGIEVSCLLLHPELGDVGGGGTGYLSAMPQGPEALASYDVVILGDIGVGPGQLTDSECRDIVGLVQQQASGLVLMPGQHGFQDTLLDTALGDLYPVILDRSKPRGIGSEIPGKYVLTNEGRRSLLTELSDDAETNWTIWESLPGFQWWAAVQRPRAGSEVLAVKSQEDQPSDATDDRGRTPVLVTRRSGAGKVLFMGTDSAWRWRLGVEDKYHYRFWGQVIRWMAYQRNMSVGQSMRMSYHPERPVPGELVSLRAAAMSERGEPVTADTLPLEVIHPDGSRRSHELRNVDTQWGAFVGEVRFPERGSYRLRLNNPDDGSTLETRLEVQGRAVEPIGRPARTDVMQAIAEVGRGQMLATGTVRDWIDRFNGLPLEAERIRRIQWWNHPAMLGAMFLALGGFWIARKWAGLI</sequence>
<dbReference type="InterPro" id="IPR036465">
    <property type="entry name" value="vWFA_dom_sf"/>
</dbReference>
<proteinExistence type="predicted"/>
<dbReference type="AlphaFoldDB" id="A0A5M6DAQ4"/>
<evidence type="ECO:0000313" key="4">
    <source>
        <dbReference type="Proteomes" id="UP000324479"/>
    </source>
</evidence>
<dbReference type="SUPFAM" id="SSF52317">
    <property type="entry name" value="Class I glutamine amidotransferase-like"/>
    <property type="match status" value="1"/>
</dbReference>
<dbReference type="EMBL" id="VWOX01000004">
    <property type="protein sequence ID" value="KAA5544453.1"/>
    <property type="molecule type" value="Genomic_DNA"/>
</dbReference>
<reference evidence="3 4" key="1">
    <citation type="submission" date="2019-08" db="EMBL/GenBank/DDBJ databases">
        <authorList>
            <person name="Dhanesh K."/>
            <person name="Kumar G."/>
            <person name="Sasikala C."/>
            <person name="Venkata Ramana C."/>
        </authorList>
    </citation>
    <scope>NUCLEOTIDE SEQUENCE [LARGE SCALE GENOMIC DNA]</scope>
    <source>
        <strain evidence="3 4">JC645</strain>
    </source>
</reference>
<dbReference type="Pfam" id="PF07705">
    <property type="entry name" value="CARDB"/>
    <property type="match status" value="1"/>
</dbReference>
<keyword evidence="1" id="KW-0812">Transmembrane</keyword>
<dbReference type="InterPro" id="IPR013783">
    <property type="entry name" value="Ig-like_fold"/>
</dbReference>
<dbReference type="RefSeq" id="WP_150076063.1">
    <property type="nucleotide sequence ID" value="NZ_VWOX01000004.1"/>
</dbReference>
<name>A0A5M6DAQ4_9BACT</name>
<dbReference type="PANTHER" id="PTHR37947">
    <property type="entry name" value="BLL2462 PROTEIN"/>
    <property type="match status" value="1"/>
</dbReference>
<evidence type="ECO:0000256" key="1">
    <source>
        <dbReference type="SAM" id="Phobius"/>
    </source>
</evidence>
<keyword evidence="1" id="KW-1133">Transmembrane helix</keyword>
<dbReference type="PANTHER" id="PTHR37947:SF1">
    <property type="entry name" value="BLL2462 PROTEIN"/>
    <property type="match status" value="1"/>
</dbReference>
<feature type="transmembrane region" description="Helical" evidence="1">
    <location>
        <begin position="41"/>
        <end position="61"/>
    </location>
</feature>
<dbReference type="Gene3D" id="3.40.50.880">
    <property type="match status" value="1"/>
</dbReference>
<keyword evidence="4" id="KW-1185">Reference proteome</keyword>
<accession>A0A5M6DAQ4</accession>
<protein>
    <recommendedName>
        <fullName evidence="2">CARDB domain-containing protein</fullName>
    </recommendedName>
</protein>
<keyword evidence="1" id="KW-0472">Membrane</keyword>
<feature type="transmembrane region" description="Helical" evidence="1">
    <location>
        <begin position="12"/>
        <end position="34"/>
    </location>
</feature>
<dbReference type="SUPFAM" id="SSF53300">
    <property type="entry name" value="vWA-like"/>
    <property type="match status" value="1"/>
</dbReference>
<dbReference type="InterPro" id="IPR011635">
    <property type="entry name" value="CARDB"/>
</dbReference>